<dbReference type="InterPro" id="IPR009225">
    <property type="entry name" value="Phage_head_completion_GpL"/>
</dbReference>
<dbReference type="Pfam" id="PF05926">
    <property type="entry name" value="Phage_GPL"/>
    <property type="match status" value="1"/>
</dbReference>
<feature type="region of interest" description="Disordered" evidence="1">
    <location>
        <begin position="1"/>
        <end position="20"/>
    </location>
</feature>
<reference evidence="2" key="1">
    <citation type="submission" date="2023-04" db="EMBL/GenBank/DDBJ databases">
        <title>Genome dynamics across the evolutionary transition to endosymbiosis.</title>
        <authorList>
            <person name="Siozios S."/>
            <person name="Nadal-Jimenez P."/>
            <person name="Azagi T."/>
            <person name="Sprong H."/>
            <person name="Frost C.L."/>
            <person name="Parratt S.R."/>
            <person name="Taylor G."/>
            <person name="Brettell L."/>
            <person name="Lew K.C."/>
            <person name="Croft L."/>
            <person name="King K.C."/>
            <person name="Brockhurst M.A."/>
            <person name="Hypsa V."/>
            <person name="Novakova E."/>
            <person name="Darby A.C."/>
            <person name="Hurst G.D.D."/>
        </authorList>
    </citation>
    <scope>NUCLEOTIDE SEQUENCE</scope>
    <source>
        <strain evidence="2">AIh</strain>
    </source>
</reference>
<name>A0AA95GCR7_9GAMM</name>
<organism evidence="2 3">
    <name type="scientific">Arsenophonus nasoniae</name>
    <name type="common">son-killer infecting Nasonia vitripennis</name>
    <dbReference type="NCBI Taxonomy" id="638"/>
    <lineage>
        <taxon>Bacteria</taxon>
        <taxon>Pseudomonadati</taxon>
        <taxon>Pseudomonadota</taxon>
        <taxon>Gammaproteobacteria</taxon>
        <taxon>Enterobacterales</taxon>
        <taxon>Morganellaceae</taxon>
        <taxon>Arsenophonus</taxon>
    </lineage>
</organism>
<evidence type="ECO:0000313" key="3">
    <source>
        <dbReference type="Proteomes" id="UP001177597"/>
    </source>
</evidence>
<protein>
    <submittedName>
        <fullName evidence="2">Head completion/stabilization protein</fullName>
    </submittedName>
</protein>
<accession>A0AA95GCR7</accession>
<dbReference type="RefSeq" id="WP_280630110.1">
    <property type="nucleotide sequence ID" value="NZ_CP123498.1"/>
</dbReference>
<sequence>MDFTSPEQKPEENETIRSEDFWPSFSTQHYRETQRQHDGTITNARLKIALINAVIEVNRELTDWRKAQMGLGYQQLAEVPAMKINEDSELCLLYQRAVYGYAHASLAERYRDFDTTPAGNKKADALSPTIEDLRRDAIWAIQRIKGDPHNIAELI</sequence>
<proteinExistence type="predicted"/>
<evidence type="ECO:0000313" key="2">
    <source>
        <dbReference type="EMBL" id="WGL96666.1"/>
    </source>
</evidence>
<evidence type="ECO:0000256" key="1">
    <source>
        <dbReference type="SAM" id="MobiDB-lite"/>
    </source>
</evidence>
<gene>
    <name evidence="2" type="ORF">QE207_09110</name>
</gene>
<dbReference type="EMBL" id="CP123498">
    <property type="protein sequence ID" value="WGL96666.1"/>
    <property type="molecule type" value="Genomic_DNA"/>
</dbReference>
<dbReference type="AlphaFoldDB" id="A0AA95GCR7"/>
<feature type="compositionally biased region" description="Basic and acidic residues" evidence="1">
    <location>
        <begin position="8"/>
        <end position="20"/>
    </location>
</feature>
<dbReference type="Proteomes" id="UP001177597">
    <property type="component" value="Chromosome"/>
</dbReference>